<dbReference type="Proteomes" id="UP000051574">
    <property type="component" value="Unassembled WGS sequence"/>
</dbReference>
<feature type="transmembrane region" description="Helical" evidence="11">
    <location>
        <begin position="367"/>
        <end position="386"/>
    </location>
</feature>
<proteinExistence type="inferred from homology"/>
<comment type="caution">
    <text evidence="12">The sequence shown here is derived from an EMBL/GenBank/DDBJ whole genome shotgun (WGS) entry which is preliminary data.</text>
</comment>
<evidence type="ECO:0000256" key="6">
    <source>
        <dbReference type="ARBA" id="ARBA00022989"/>
    </source>
</evidence>
<evidence type="ECO:0000256" key="5">
    <source>
        <dbReference type="ARBA" id="ARBA00022824"/>
    </source>
</evidence>
<feature type="active site" evidence="10">
    <location>
        <position position="357"/>
    </location>
</feature>
<dbReference type="AlphaFoldDB" id="A0A0T6BCL9"/>
<gene>
    <name evidence="12" type="ORF">AMK59_2135</name>
</gene>
<dbReference type="PANTHER" id="PTHR10408">
    <property type="entry name" value="STEROL O-ACYLTRANSFERASE"/>
    <property type="match status" value="1"/>
</dbReference>
<evidence type="ECO:0000256" key="9">
    <source>
        <dbReference type="PIRNR" id="PIRNR000439"/>
    </source>
</evidence>
<keyword evidence="7 9" id="KW-0472">Membrane</keyword>
<evidence type="ECO:0000256" key="4">
    <source>
        <dbReference type="ARBA" id="ARBA00022692"/>
    </source>
</evidence>
<keyword evidence="8 9" id="KW-0012">Acyltransferase</keyword>
<comment type="similarity">
    <text evidence="2 9">Belongs to the membrane-bound acyltransferase family. Sterol o-acyltransferase subfamily.</text>
</comment>
<organism evidence="12 13">
    <name type="scientific">Oryctes borbonicus</name>
    <dbReference type="NCBI Taxonomy" id="1629725"/>
    <lineage>
        <taxon>Eukaryota</taxon>
        <taxon>Metazoa</taxon>
        <taxon>Ecdysozoa</taxon>
        <taxon>Arthropoda</taxon>
        <taxon>Hexapoda</taxon>
        <taxon>Insecta</taxon>
        <taxon>Pterygota</taxon>
        <taxon>Neoptera</taxon>
        <taxon>Endopterygota</taxon>
        <taxon>Coleoptera</taxon>
        <taxon>Polyphaga</taxon>
        <taxon>Scarabaeiformia</taxon>
        <taxon>Scarabaeidae</taxon>
        <taxon>Dynastinae</taxon>
        <taxon>Oryctes</taxon>
    </lineage>
</organism>
<feature type="transmembrane region" description="Helical" evidence="11">
    <location>
        <begin position="116"/>
        <end position="139"/>
    </location>
</feature>
<keyword evidence="3 9" id="KW-0808">Transferase</keyword>
<name>A0A0T6BCL9_9SCAR</name>
<keyword evidence="5 9" id="KW-0256">Endoplasmic reticulum</keyword>
<feature type="transmembrane region" description="Helical" evidence="11">
    <location>
        <begin position="38"/>
        <end position="55"/>
    </location>
</feature>
<evidence type="ECO:0000256" key="3">
    <source>
        <dbReference type="ARBA" id="ARBA00022679"/>
    </source>
</evidence>
<evidence type="ECO:0000313" key="13">
    <source>
        <dbReference type="Proteomes" id="UP000051574"/>
    </source>
</evidence>
<dbReference type="Pfam" id="PF03062">
    <property type="entry name" value="MBOAT"/>
    <property type="match status" value="1"/>
</dbReference>
<keyword evidence="4 11" id="KW-0812">Transmembrane</keyword>
<reference evidence="12 13" key="1">
    <citation type="submission" date="2015-09" db="EMBL/GenBank/DDBJ databases">
        <title>Draft genome of the scarab beetle Oryctes borbonicus.</title>
        <authorList>
            <person name="Meyer J.M."/>
            <person name="Markov G.V."/>
            <person name="Baskaran P."/>
            <person name="Herrmann M."/>
            <person name="Sommer R.J."/>
            <person name="Roedelsperger C."/>
        </authorList>
    </citation>
    <scope>NUCLEOTIDE SEQUENCE [LARGE SCALE GENOMIC DNA]</scope>
    <source>
        <strain evidence="12">OB123</strain>
        <tissue evidence="12">Whole animal</tissue>
    </source>
</reference>
<evidence type="ECO:0000313" key="12">
    <source>
        <dbReference type="EMBL" id="KRT84845.1"/>
    </source>
</evidence>
<evidence type="ECO:0000256" key="10">
    <source>
        <dbReference type="PIRSR" id="PIRSR000439-1"/>
    </source>
</evidence>
<feature type="transmembrane region" description="Helical" evidence="11">
    <location>
        <begin position="75"/>
        <end position="96"/>
    </location>
</feature>
<evidence type="ECO:0000256" key="7">
    <source>
        <dbReference type="ARBA" id="ARBA00023136"/>
    </source>
</evidence>
<comment type="subcellular location">
    <subcellularLocation>
        <location evidence="1 9">Endoplasmic reticulum membrane</location>
        <topology evidence="1 9">Multi-pass membrane protein</topology>
    </subcellularLocation>
</comment>
<evidence type="ECO:0000256" key="11">
    <source>
        <dbReference type="SAM" id="Phobius"/>
    </source>
</evidence>
<keyword evidence="13" id="KW-1185">Reference proteome</keyword>
<evidence type="ECO:0000256" key="8">
    <source>
        <dbReference type="ARBA" id="ARBA00023315"/>
    </source>
</evidence>
<sequence>MSKKENDTNKLPTKVFSQRESLITELLEVKHFKILKHLFITLLFGYIARDIVRALSSAKDVNFGFTTIRIGFKNFHYALACWIVLFGISLLVYVLFRCWALWRTELYPKSMFTKVWDTIFLFLIALYYVVCLFIFPLLWMKSLHLGLASFLALLSENARLLMKSHAFIRTNAPDVITYKPHSENPLDLPTLSNYVYFSFAPTLVYRKEYPRTENVVIKKALLDFLEVFCIIWLESYIVESFLLKPFSHVGKLKIDWIDIAVTVTENSIAGGLLMLANFYQVLHAWCNAFANLLRFADRRFYEDWWTSTNYSAYFRHWNIVVHDWLYEYVYRDFYHYLIPNNKTAAKYMVFLISALMHEQIIGFSTGYFLPVVFVQFFGLGTHFTFIQTKHPMCNVFLLYSLALGNSINLSMHAIEYYARVNCPYPDRENSSKLLPRLITLDCV</sequence>
<accession>A0A0T6BCL9</accession>
<dbReference type="PIRSF" id="PIRSF000439">
    <property type="entry name" value="Oat_ACAT_DAG_ARE"/>
    <property type="match status" value="1"/>
</dbReference>
<protein>
    <recommendedName>
        <fullName evidence="9">O-acyltransferase</fullName>
    </recommendedName>
</protein>
<dbReference type="GO" id="GO:0005789">
    <property type="term" value="C:endoplasmic reticulum membrane"/>
    <property type="evidence" value="ECO:0007669"/>
    <property type="project" value="UniProtKB-SubCell"/>
</dbReference>
<evidence type="ECO:0000256" key="1">
    <source>
        <dbReference type="ARBA" id="ARBA00004477"/>
    </source>
</evidence>
<dbReference type="EMBL" id="LJIG01002095">
    <property type="protein sequence ID" value="KRT84845.1"/>
    <property type="molecule type" value="Genomic_DNA"/>
</dbReference>
<dbReference type="InterPro" id="IPR004299">
    <property type="entry name" value="MBOAT_fam"/>
</dbReference>
<dbReference type="InterPro" id="IPR014371">
    <property type="entry name" value="Oat_ACAT_DAG_ARE"/>
</dbReference>
<evidence type="ECO:0000256" key="2">
    <source>
        <dbReference type="ARBA" id="ARBA00009010"/>
    </source>
</evidence>
<dbReference type="OrthoDB" id="10039049at2759"/>
<keyword evidence="6 11" id="KW-1133">Transmembrane helix</keyword>
<dbReference type="PANTHER" id="PTHR10408:SF8">
    <property type="entry name" value="O-ACYLTRANSFERASE"/>
    <property type="match status" value="1"/>
</dbReference>
<dbReference type="GO" id="GO:0008203">
    <property type="term" value="P:cholesterol metabolic process"/>
    <property type="evidence" value="ECO:0007669"/>
    <property type="project" value="TreeGrafter"/>
</dbReference>
<dbReference type="GO" id="GO:0008374">
    <property type="term" value="F:O-acyltransferase activity"/>
    <property type="evidence" value="ECO:0007669"/>
    <property type="project" value="InterPro"/>
</dbReference>